<dbReference type="EMBL" id="VWMU01000446">
    <property type="protein sequence ID" value="KAA3702409.1"/>
    <property type="molecule type" value="Genomic_DNA"/>
</dbReference>
<evidence type="ECO:0000256" key="1">
    <source>
        <dbReference type="SAM" id="SignalP"/>
    </source>
</evidence>
<dbReference type="AlphaFoldDB" id="A0A641M9P1"/>
<feature type="non-terminal residue" evidence="3">
    <location>
        <position position="216"/>
    </location>
</feature>
<name>A0A641M9P1_9BACE</name>
<reference evidence="3" key="1">
    <citation type="journal article" date="2019" name="Nat. Med.">
        <title>A library of human gut bacterial isolates paired with longitudinal multiomics data enables mechanistic microbiome research.</title>
        <authorList>
            <person name="Poyet M."/>
            <person name="Groussin M."/>
            <person name="Gibbons S.M."/>
            <person name="Avila-Pacheco J."/>
            <person name="Jiang X."/>
            <person name="Kearney S.M."/>
            <person name="Perrotta A.R."/>
            <person name="Berdy B."/>
            <person name="Zhao S."/>
            <person name="Lieberman T.D."/>
            <person name="Swanson P.K."/>
            <person name="Smith M."/>
            <person name="Roesemann S."/>
            <person name="Alexander J.E."/>
            <person name="Rich S.A."/>
            <person name="Livny J."/>
            <person name="Vlamakis H."/>
            <person name="Clish C."/>
            <person name="Bullock K."/>
            <person name="Deik A."/>
            <person name="Scott J."/>
            <person name="Pierce K.A."/>
            <person name="Xavier R.J."/>
            <person name="Alm E.J."/>
        </authorList>
    </citation>
    <scope>NUCLEOTIDE SEQUENCE</scope>
    <source>
        <strain evidence="3">BIOML-A21</strain>
    </source>
</reference>
<comment type="caution">
    <text evidence="3">The sequence shown here is derived from an EMBL/GenBank/DDBJ whole genome shotgun (WGS) entry which is preliminary data.</text>
</comment>
<evidence type="ECO:0000259" key="2">
    <source>
        <dbReference type="Pfam" id="PF21544"/>
    </source>
</evidence>
<sequence length="216" mass="24340">MQKKTVFIVISLLIPIIAFAQHAIGSWQTYMSYHNVTHSEPAGTLVYAIGNGSLFSYDKEDTSVQCYQKDNPLSDTDIAYIAYQSKYKTLIIVYSNANIDLLVNDKDVYNLPDYMNKNISLDKDINHIYLKDEYAYLSTSFGIVILNVNKKEISNAYILNKKINSCAVDDAKIYAASSEGLYTGLLTENLLDVNNWNKVSDAEFSYLSIYANELVG</sequence>
<dbReference type="Gene3D" id="2.130.10.10">
    <property type="entry name" value="YVTN repeat-like/Quinoprotein amine dehydrogenase"/>
    <property type="match status" value="1"/>
</dbReference>
<keyword evidence="1" id="KW-0732">Signal</keyword>
<gene>
    <name evidence="3" type="ORF">F3F94_21005</name>
</gene>
<dbReference type="InterPro" id="IPR015943">
    <property type="entry name" value="WD40/YVTN_repeat-like_dom_sf"/>
</dbReference>
<organism evidence="3">
    <name type="scientific">Bacteroides salyersiae</name>
    <dbReference type="NCBI Taxonomy" id="291644"/>
    <lineage>
        <taxon>Bacteria</taxon>
        <taxon>Pseudomonadati</taxon>
        <taxon>Bacteroidota</taxon>
        <taxon>Bacteroidia</taxon>
        <taxon>Bacteroidales</taxon>
        <taxon>Bacteroidaceae</taxon>
        <taxon>Bacteroides</taxon>
    </lineage>
</organism>
<protein>
    <submittedName>
        <fullName evidence="3">Por secretion system protein</fullName>
    </submittedName>
</protein>
<dbReference type="InterPro" id="IPR048954">
    <property type="entry name" value="PorZ_N"/>
</dbReference>
<feature type="chain" id="PRO_5024994369" evidence="1">
    <location>
        <begin position="21"/>
        <end position="216"/>
    </location>
</feature>
<feature type="signal peptide" evidence="1">
    <location>
        <begin position="1"/>
        <end position="20"/>
    </location>
</feature>
<proteinExistence type="predicted"/>
<dbReference type="Pfam" id="PF21544">
    <property type="entry name" value="PorZ_N_b_propeller"/>
    <property type="match status" value="1"/>
</dbReference>
<feature type="domain" description="PorZ N-terminal beta-propeller" evidence="2">
    <location>
        <begin position="46"/>
        <end position="197"/>
    </location>
</feature>
<evidence type="ECO:0000313" key="3">
    <source>
        <dbReference type="EMBL" id="KAA3702409.1"/>
    </source>
</evidence>
<accession>A0A641M9P1</accession>